<gene>
    <name evidence="10" type="ORF">C8R41DRAFT_968671</name>
</gene>
<proteinExistence type="inferred from homology"/>
<organism evidence="10 11">
    <name type="scientific">Lentinula lateritia</name>
    <dbReference type="NCBI Taxonomy" id="40482"/>
    <lineage>
        <taxon>Eukaryota</taxon>
        <taxon>Fungi</taxon>
        <taxon>Dikarya</taxon>
        <taxon>Basidiomycota</taxon>
        <taxon>Agaricomycotina</taxon>
        <taxon>Agaricomycetes</taxon>
        <taxon>Agaricomycetidae</taxon>
        <taxon>Agaricales</taxon>
        <taxon>Marasmiineae</taxon>
        <taxon>Omphalotaceae</taxon>
        <taxon>Lentinula</taxon>
    </lineage>
</organism>
<dbReference type="InterPro" id="IPR036396">
    <property type="entry name" value="Cyt_P450_sf"/>
</dbReference>
<keyword evidence="6 9" id="KW-0560">Oxidoreductase</keyword>
<sequence>LIGNIKCLFSRPNWITYTEWYRKYESDIVHVNIAGNSVIILNTLEAATELLEQRSSIYSSRPTLRMLNDLWEWSFISMPYGQKWNAQRKLFVNMFNANNPEHHEPQELKSTRIFLLKLYEKPEDFVHLLRKMGGSTILSVIYGYDVGAVQDSAHTENAEQGADGFMQTFMPGSFLVDYIPWMRYIPSWFPGASFQCRARIWKEATEKLLHGPFDEMRNSFEEGFKFQSCFVSRCMGKLSGDSNIDQEWVIKQTAGSMYLAGTDTTVNTLWSFFLAMTKYPECQKKAQEELDRVVGAKRLPDFDDRNSLPYIQAIVYEVMRQVPLSSYCLPTHYISIGLPHFSSEEDVYDGYRIPKGSIVIANVWLVAMLHEEKIYTDPYIFNPDRYIRLVDGQLDHDVIKPLAGFGFGRRACPGKHMALSATWIAVASILSVFNISKALDADGDIIEPSMEYDSSTLQNHPRPFKCSIKLRSPERLHVMQTDVDFVEGK</sequence>
<dbReference type="InterPro" id="IPR001128">
    <property type="entry name" value="Cyt_P450"/>
</dbReference>
<dbReference type="PANTHER" id="PTHR46300">
    <property type="entry name" value="P450, PUTATIVE (EUROFUNG)-RELATED-RELATED"/>
    <property type="match status" value="1"/>
</dbReference>
<feature type="non-terminal residue" evidence="10">
    <location>
        <position position="1"/>
    </location>
</feature>
<dbReference type="Gene3D" id="1.10.630.10">
    <property type="entry name" value="Cytochrome P450"/>
    <property type="match status" value="1"/>
</dbReference>
<evidence type="ECO:0000256" key="2">
    <source>
        <dbReference type="ARBA" id="ARBA00005179"/>
    </source>
</evidence>
<evidence type="ECO:0000256" key="8">
    <source>
        <dbReference type="ARBA" id="ARBA00023033"/>
    </source>
</evidence>
<accession>A0ABQ8V3C2</accession>
<evidence type="ECO:0000256" key="9">
    <source>
        <dbReference type="RuleBase" id="RU000461"/>
    </source>
</evidence>
<dbReference type="PRINTS" id="PR00463">
    <property type="entry name" value="EP450I"/>
</dbReference>
<dbReference type="Proteomes" id="UP001150217">
    <property type="component" value="Unassembled WGS sequence"/>
</dbReference>
<evidence type="ECO:0000256" key="7">
    <source>
        <dbReference type="ARBA" id="ARBA00023004"/>
    </source>
</evidence>
<dbReference type="InterPro" id="IPR002401">
    <property type="entry name" value="Cyt_P450_E_grp-I"/>
</dbReference>
<evidence type="ECO:0000256" key="5">
    <source>
        <dbReference type="ARBA" id="ARBA00022723"/>
    </source>
</evidence>
<evidence type="ECO:0000313" key="10">
    <source>
        <dbReference type="EMBL" id="KAJ4472378.1"/>
    </source>
</evidence>
<dbReference type="InterPro" id="IPR017972">
    <property type="entry name" value="Cyt_P450_CS"/>
</dbReference>
<dbReference type="CDD" id="cd11065">
    <property type="entry name" value="CYP64-like"/>
    <property type="match status" value="1"/>
</dbReference>
<evidence type="ECO:0000256" key="3">
    <source>
        <dbReference type="ARBA" id="ARBA00010617"/>
    </source>
</evidence>
<reference evidence="10" key="1">
    <citation type="submission" date="2022-08" db="EMBL/GenBank/DDBJ databases">
        <title>A Global Phylogenomic Analysis of the Shiitake Genus Lentinula.</title>
        <authorList>
            <consortium name="DOE Joint Genome Institute"/>
            <person name="Sierra-Patev S."/>
            <person name="Min B."/>
            <person name="Naranjo-Ortiz M."/>
            <person name="Looney B."/>
            <person name="Konkel Z."/>
            <person name="Slot J.C."/>
            <person name="Sakamoto Y."/>
            <person name="Steenwyk J.L."/>
            <person name="Rokas A."/>
            <person name="Carro J."/>
            <person name="Camarero S."/>
            <person name="Ferreira P."/>
            <person name="Molpeceres G."/>
            <person name="Ruiz-Duenas F.J."/>
            <person name="Serrano A."/>
            <person name="Henrissat B."/>
            <person name="Drula E."/>
            <person name="Hughes K.W."/>
            <person name="Mata J.L."/>
            <person name="Ishikawa N.K."/>
            <person name="Vargas-Isla R."/>
            <person name="Ushijima S."/>
            <person name="Smith C.A."/>
            <person name="Ahrendt S."/>
            <person name="Andreopoulos W."/>
            <person name="He G."/>
            <person name="Labutti K."/>
            <person name="Lipzen A."/>
            <person name="Ng V."/>
            <person name="Riley R."/>
            <person name="Sandor L."/>
            <person name="Barry K."/>
            <person name="Martinez A.T."/>
            <person name="Xiao Y."/>
            <person name="Gibbons J.G."/>
            <person name="Terashima K."/>
            <person name="Grigoriev I.V."/>
            <person name="Hibbett D.S."/>
        </authorList>
    </citation>
    <scope>NUCLEOTIDE SEQUENCE</scope>
    <source>
        <strain evidence="10">RHP3577 ss4</strain>
    </source>
</reference>
<evidence type="ECO:0000313" key="11">
    <source>
        <dbReference type="Proteomes" id="UP001150217"/>
    </source>
</evidence>
<comment type="cofactor">
    <cofactor evidence="1">
        <name>heme</name>
        <dbReference type="ChEBI" id="CHEBI:30413"/>
    </cofactor>
</comment>
<dbReference type="PANTHER" id="PTHR46300:SF7">
    <property type="entry name" value="P450, PUTATIVE (EUROFUNG)-RELATED"/>
    <property type="match status" value="1"/>
</dbReference>
<keyword evidence="4 9" id="KW-0349">Heme</keyword>
<comment type="caution">
    <text evidence="10">The sequence shown here is derived from an EMBL/GenBank/DDBJ whole genome shotgun (WGS) entry which is preliminary data.</text>
</comment>
<dbReference type="SUPFAM" id="SSF48264">
    <property type="entry name" value="Cytochrome P450"/>
    <property type="match status" value="1"/>
</dbReference>
<keyword evidence="8 9" id="KW-0503">Monooxygenase</keyword>
<dbReference type="Pfam" id="PF00067">
    <property type="entry name" value="p450"/>
    <property type="match status" value="1"/>
</dbReference>
<dbReference type="InterPro" id="IPR050364">
    <property type="entry name" value="Cytochrome_P450_fung"/>
</dbReference>
<dbReference type="EMBL" id="JANVFT010000084">
    <property type="protein sequence ID" value="KAJ4472378.1"/>
    <property type="molecule type" value="Genomic_DNA"/>
</dbReference>
<comment type="similarity">
    <text evidence="3 9">Belongs to the cytochrome P450 family.</text>
</comment>
<keyword evidence="5 9" id="KW-0479">Metal-binding</keyword>
<evidence type="ECO:0000256" key="1">
    <source>
        <dbReference type="ARBA" id="ARBA00001971"/>
    </source>
</evidence>
<dbReference type="PRINTS" id="PR00385">
    <property type="entry name" value="P450"/>
</dbReference>
<dbReference type="PROSITE" id="PS00086">
    <property type="entry name" value="CYTOCHROME_P450"/>
    <property type="match status" value="1"/>
</dbReference>
<keyword evidence="7 9" id="KW-0408">Iron</keyword>
<evidence type="ECO:0000256" key="6">
    <source>
        <dbReference type="ARBA" id="ARBA00023002"/>
    </source>
</evidence>
<keyword evidence="11" id="KW-1185">Reference proteome</keyword>
<evidence type="ECO:0000256" key="4">
    <source>
        <dbReference type="ARBA" id="ARBA00022617"/>
    </source>
</evidence>
<protein>
    <submittedName>
        <fullName evidence="10">Cytochrome P450</fullName>
    </submittedName>
</protein>
<name>A0ABQ8V3C2_9AGAR</name>
<comment type="pathway">
    <text evidence="2">Secondary metabolite biosynthesis.</text>
</comment>